<dbReference type="InterPro" id="IPR036013">
    <property type="entry name" value="Band_7/SPFH_dom_sf"/>
</dbReference>
<feature type="transmembrane region" description="Helical" evidence="4">
    <location>
        <begin position="37"/>
        <end position="61"/>
    </location>
</feature>
<dbReference type="RefSeq" id="XP_008277297.1">
    <property type="nucleotide sequence ID" value="XM_008279075.1"/>
</dbReference>
<dbReference type="Gene3D" id="6.10.250.2090">
    <property type="match status" value="1"/>
</dbReference>
<dbReference type="Gene3D" id="3.30.479.30">
    <property type="entry name" value="Band 7 domain"/>
    <property type="match status" value="1"/>
</dbReference>
<evidence type="ECO:0000313" key="6">
    <source>
        <dbReference type="Proteomes" id="UP000694891"/>
    </source>
</evidence>
<dbReference type="GO" id="GO:0009898">
    <property type="term" value="C:cytoplasmic side of plasma membrane"/>
    <property type="evidence" value="ECO:0007669"/>
    <property type="project" value="UniProtKB-ARBA"/>
</dbReference>
<evidence type="ECO:0000259" key="5">
    <source>
        <dbReference type="SMART" id="SM00244"/>
    </source>
</evidence>
<dbReference type="InterPro" id="IPR001972">
    <property type="entry name" value="Stomatin_HflK_fam"/>
</dbReference>
<sequence>MGGSNKVGVLCADEFDAESAKNIATDGGRRVGGVVEVVGAVLTLLSAAFIILTFPLTAWMCAKVVQEYERAVIFRLGRVVKGQARGPGLLWFIPWLDVIQKVDLRTVSFSVRPQEVLTADGVPLKVDAVVFYRVVDPSLWVMRVQNGYQATLTLAQTTLRATLGAHTLMDVLTQTPGITKRIEWMSAGACCTRFVLQEVLYGVSLLWGVRVERVELKDLMLPVSLQRCMAAEAEAARTARAKAIVAEGEAKASRALMEAASGLSSVAFHLRYLQSLSSVQSGASIVVFCLPTELLDVFNSQQP</sequence>
<dbReference type="InterPro" id="IPR001107">
    <property type="entry name" value="Band_7"/>
</dbReference>
<keyword evidence="4" id="KW-1133">Transmembrane helix</keyword>
<feature type="domain" description="Band 7" evidence="5">
    <location>
        <begin position="60"/>
        <end position="233"/>
    </location>
</feature>
<evidence type="ECO:0000256" key="2">
    <source>
        <dbReference type="ARBA" id="ARBA00053394"/>
    </source>
</evidence>
<evidence type="ECO:0000256" key="1">
    <source>
        <dbReference type="ARBA" id="ARBA00008164"/>
    </source>
</evidence>
<keyword evidence="4" id="KW-0472">Membrane</keyword>
<accession>A0A9Y4JTZ5</accession>
<name>A0A9Y4JTZ5_9TELE</name>
<reference evidence="7" key="1">
    <citation type="submission" date="2025-08" db="UniProtKB">
        <authorList>
            <consortium name="RefSeq"/>
        </authorList>
    </citation>
    <scope>IDENTIFICATION</scope>
</reference>
<keyword evidence="4" id="KW-0812">Transmembrane</keyword>
<comment type="similarity">
    <text evidence="1">Belongs to the band 7/mec-2 family.</text>
</comment>
<evidence type="ECO:0000256" key="3">
    <source>
        <dbReference type="ARBA" id="ARBA00071670"/>
    </source>
</evidence>
<dbReference type="PANTHER" id="PTHR10264">
    <property type="entry name" value="BAND 7 PROTEIN-RELATED"/>
    <property type="match status" value="1"/>
</dbReference>
<dbReference type="PRINTS" id="PR00721">
    <property type="entry name" value="STOMATIN"/>
</dbReference>
<organism evidence="6 7">
    <name type="scientific">Stegastes partitus</name>
    <name type="common">bicolor damselfish</name>
    <dbReference type="NCBI Taxonomy" id="144197"/>
    <lineage>
        <taxon>Eukaryota</taxon>
        <taxon>Metazoa</taxon>
        <taxon>Chordata</taxon>
        <taxon>Craniata</taxon>
        <taxon>Vertebrata</taxon>
        <taxon>Euteleostomi</taxon>
        <taxon>Actinopterygii</taxon>
        <taxon>Neopterygii</taxon>
        <taxon>Teleostei</taxon>
        <taxon>Neoteleostei</taxon>
        <taxon>Acanthomorphata</taxon>
        <taxon>Ovalentaria</taxon>
        <taxon>Pomacentridae</taxon>
        <taxon>Stegastes</taxon>
    </lineage>
</organism>
<dbReference type="SMART" id="SM00244">
    <property type="entry name" value="PHB"/>
    <property type="match status" value="1"/>
</dbReference>
<dbReference type="InterPro" id="IPR043202">
    <property type="entry name" value="Band-7_stomatin-like"/>
</dbReference>
<dbReference type="FunFam" id="3.30.479.30:FF:000004">
    <property type="entry name" value="Putative membrane protease family, stomatin"/>
    <property type="match status" value="1"/>
</dbReference>
<dbReference type="Proteomes" id="UP000694891">
    <property type="component" value="Unplaced"/>
</dbReference>
<protein>
    <recommendedName>
        <fullName evidence="3">Podocin</fullName>
    </recommendedName>
</protein>
<evidence type="ECO:0000313" key="7">
    <source>
        <dbReference type="RefSeq" id="XP_008277297.1"/>
    </source>
</evidence>
<comment type="function">
    <text evidence="2">Plays a role in the regulation of glomerular permeability, acting probably as a linker between the plasma membrane and the cytoskeleton.</text>
</comment>
<gene>
    <name evidence="7" type="primary">LOC103355324</name>
</gene>
<proteinExistence type="inferred from homology"/>
<dbReference type="Pfam" id="PF01145">
    <property type="entry name" value="Band_7"/>
    <property type="match status" value="1"/>
</dbReference>
<evidence type="ECO:0000256" key="4">
    <source>
        <dbReference type="SAM" id="Phobius"/>
    </source>
</evidence>
<dbReference type="PANTHER" id="PTHR10264:SF117">
    <property type="entry name" value="ERYTHROCYTE BAND 7 INTEGRAL MEMBRANE PROTEIN-LIKE"/>
    <property type="match status" value="1"/>
</dbReference>
<dbReference type="SUPFAM" id="SSF117892">
    <property type="entry name" value="Band 7/SPFH domain"/>
    <property type="match status" value="1"/>
</dbReference>
<dbReference type="AlphaFoldDB" id="A0A9Y4JTZ5"/>
<keyword evidence="6" id="KW-1185">Reference proteome</keyword>
<dbReference type="GeneID" id="103355324"/>